<evidence type="ECO:0000313" key="1">
    <source>
        <dbReference type="EMBL" id="KAI0043834.1"/>
    </source>
</evidence>
<reference evidence="1" key="1">
    <citation type="submission" date="2021-02" db="EMBL/GenBank/DDBJ databases">
        <authorList>
            <consortium name="DOE Joint Genome Institute"/>
            <person name="Ahrendt S."/>
            <person name="Looney B.P."/>
            <person name="Miyauchi S."/>
            <person name="Morin E."/>
            <person name="Drula E."/>
            <person name="Courty P.E."/>
            <person name="Chicoki N."/>
            <person name="Fauchery L."/>
            <person name="Kohler A."/>
            <person name="Kuo A."/>
            <person name="Labutti K."/>
            <person name="Pangilinan J."/>
            <person name="Lipzen A."/>
            <person name="Riley R."/>
            <person name="Andreopoulos W."/>
            <person name="He G."/>
            <person name="Johnson J."/>
            <person name="Barry K.W."/>
            <person name="Grigoriev I.V."/>
            <person name="Nagy L."/>
            <person name="Hibbett D."/>
            <person name="Henrissat B."/>
            <person name="Matheny P.B."/>
            <person name="Labbe J."/>
            <person name="Martin F."/>
        </authorList>
    </citation>
    <scope>NUCLEOTIDE SEQUENCE</scope>
    <source>
        <strain evidence="1">FP105234-sp</strain>
    </source>
</reference>
<protein>
    <submittedName>
        <fullName evidence="1">RNB-domain-containing protein</fullName>
    </submittedName>
</protein>
<organism evidence="1 2">
    <name type="scientific">Auriscalpium vulgare</name>
    <dbReference type="NCBI Taxonomy" id="40419"/>
    <lineage>
        <taxon>Eukaryota</taxon>
        <taxon>Fungi</taxon>
        <taxon>Dikarya</taxon>
        <taxon>Basidiomycota</taxon>
        <taxon>Agaricomycotina</taxon>
        <taxon>Agaricomycetes</taxon>
        <taxon>Russulales</taxon>
        <taxon>Auriscalpiaceae</taxon>
        <taxon>Auriscalpium</taxon>
    </lineage>
</organism>
<accession>A0ACB8RI38</accession>
<evidence type="ECO:0000313" key="2">
    <source>
        <dbReference type="Proteomes" id="UP000814033"/>
    </source>
</evidence>
<sequence length="958" mass="107309">MHRRGLKCARAYTFLPRVPDAPLAHPLTRARSGGGAKSKPRTPFDEVHKSAATILSTARNSEFKGGWKHRRSPQSQETRLVDAILSQVVLPATGPPSPPTVPQLSSVSDMTASDDMSLELMGPHLGIGSLVELQREQSGHFGIIIGVHTLEDTGSTIFTLNVNGSLTYHHPEDAVWVVPNVIDKHLAARCGAAERAGSSTELMARVAVLQAVRDYQKRHEDLFNGMAARFATLHEQVCSPDPEEWAEVSVSHARFLLNIKNEDKKLALHCVHSHLLRRTREFLIVRTNYLDNPLLHVRPRAQVERFNEVSNMFRTKDPRLAEFTRNARQTVLALRELRGSSDNEPPSHAPAPGLEYTDNDRLMINFFLDGLTEMRAFQTNAHYPLMYALMKDMKLYKGDLGEAQIRNFLIDYGVYAPWQDWASRRIELDSAIRSRLGDAKQVQQQEDLVARTLTAPTLAPAQSDQPLGPEDFYPSDPLEHLRHDFGDLPVYVVDDKTAHELDDGISVETIPNEPENKWLHVHIADPTALLPPSHIFAKQAEERMESVYFLHRTYPMLPTALMRERLSLGTSSARGMPENVLTFSAKIDAVGNVLDHKVRVGLIRNVQIMQYDNVDQAMGFNGPAYKQPFGRPAVFDGPAQAITLSERAKNDFQLLKNISDTLARHRLQSPMFYFPHPRTYLSVHPNPLPPSVLDASAPGVFKGFPEVDYAVADFGEIEVGSRKIIAEAAKMACRVASLFTVSKGVPLIHRGLPPPTIYSESQFAELLASRDKRGYVDHYKARQAHFMFTSAGHSLEPQPHWMLALPEGEGYARVTSPLRRFTDLVAHWQIKNALLHGSSYFPRDVMQRYSNMTAAAAKRQGRMYDQHEHVWALLYIQRWMAQHGETGPLANLVGHALSVPRASDGAMSTQMVLIEELGLRVIVVDSQDRLVPRIGMPLNVRVGEIMLSPSGRTAFRVR</sequence>
<dbReference type="Proteomes" id="UP000814033">
    <property type="component" value="Unassembled WGS sequence"/>
</dbReference>
<name>A0ACB8RI38_9AGAM</name>
<keyword evidence="2" id="KW-1185">Reference proteome</keyword>
<gene>
    <name evidence="1" type="ORF">FA95DRAFT_339794</name>
</gene>
<proteinExistence type="predicted"/>
<comment type="caution">
    <text evidence="1">The sequence shown here is derived from an EMBL/GenBank/DDBJ whole genome shotgun (WGS) entry which is preliminary data.</text>
</comment>
<reference evidence="1" key="2">
    <citation type="journal article" date="2022" name="New Phytol.">
        <title>Evolutionary transition to the ectomycorrhizal habit in the genomes of a hyperdiverse lineage of mushroom-forming fungi.</title>
        <authorList>
            <person name="Looney B."/>
            <person name="Miyauchi S."/>
            <person name="Morin E."/>
            <person name="Drula E."/>
            <person name="Courty P.E."/>
            <person name="Kohler A."/>
            <person name="Kuo A."/>
            <person name="LaButti K."/>
            <person name="Pangilinan J."/>
            <person name="Lipzen A."/>
            <person name="Riley R."/>
            <person name="Andreopoulos W."/>
            <person name="He G."/>
            <person name="Johnson J."/>
            <person name="Nolan M."/>
            <person name="Tritt A."/>
            <person name="Barry K.W."/>
            <person name="Grigoriev I.V."/>
            <person name="Nagy L.G."/>
            <person name="Hibbett D."/>
            <person name="Henrissat B."/>
            <person name="Matheny P.B."/>
            <person name="Labbe J."/>
            <person name="Martin F.M."/>
        </authorList>
    </citation>
    <scope>NUCLEOTIDE SEQUENCE</scope>
    <source>
        <strain evidence="1">FP105234-sp</strain>
    </source>
</reference>
<dbReference type="EMBL" id="MU276003">
    <property type="protein sequence ID" value="KAI0043834.1"/>
    <property type="molecule type" value="Genomic_DNA"/>
</dbReference>